<evidence type="ECO:0000256" key="5">
    <source>
        <dbReference type="ARBA" id="ARBA00023004"/>
    </source>
</evidence>
<keyword evidence="7" id="KW-0520">NAD</keyword>
<dbReference type="InterPro" id="IPR015881">
    <property type="entry name" value="ARHD_Rieske_2Fe_2S"/>
</dbReference>
<dbReference type="CDD" id="cd03469">
    <property type="entry name" value="Rieske_RO_Alpha_N"/>
    <property type="match status" value="1"/>
</dbReference>
<proteinExistence type="predicted"/>
<reference evidence="9" key="1">
    <citation type="submission" date="2020-12" db="EMBL/GenBank/DDBJ databases">
        <title>Methylobrevis albus sp. nov., isolated from fresh water lack sediment.</title>
        <authorList>
            <person name="Zou Q."/>
        </authorList>
    </citation>
    <scope>NUCLEOTIDE SEQUENCE</scope>
    <source>
        <strain evidence="9">L22</strain>
    </source>
</reference>
<dbReference type="Pfam" id="PF00848">
    <property type="entry name" value="Ring_hydroxyl_A"/>
    <property type="match status" value="1"/>
</dbReference>
<dbReference type="Gene3D" id="3.90.380.10">
    <property type="entry name" value="Naphthalene 1,2-dioxygenase Alpha Subunit, Chain A, domain 1"/>
    <property type="match status" value="1"/>
</dbReference>
<evidence type="ECO:0000313" key="9">
    <source>
        <dbReference type="EMBL" id="MBH0237326.1"/>
    </source>
</evidence>
<organism evidence="9 10">
    <name type="scientific">Methylobrevis albus</name>
    <dbReference type="NCBI Taxonomy" id="2793297"/>
    <lineage>
        <taxon>Bacteria</taxon>
        <taxon>Pseudomonadati</taxon>
        <taxon>Pseudomonadota</taxon>
        <taxon>Alphaproteobacteria</taxon>
        <taxon>Hyphomicrobiales</taxon>
        <taxon>Pleomorphomonadaceae</taxon>
        <taxon>Methylobrevis</taxon>
    </lineage>
</organism>
<protein>
    <submittedName>
        <fullName evidence="9">Aromatic ring-hydroxylating dioxygenase subunit alpha</fullName>
    </submittedName>
</protein>
<dbReference type="Pfam" id="PF00355">
    <property type="entry name" value="Rieske"/>
    <property type="match status" value="1"/>
</dbReference>
<dbReference type="GO" id="GO:0051213">
    <property type="term" value="F:dioxygenase activity"/>
    <property type="evidence" value="ECO:0007669"/>
    <property type="project" value="UniProtKB-KW"/>
</dbReference>
<evidence type="ECO:0000256" key="4">
    <source>
        <dbReference type="ARBA" id="ARBA00023002"/>
    </source>
</evidence>
<evidence type="ECO:0000256" key="6">
    <source>
        <dbReference type="ARBA" id="ARBA00023014"/>
    </source>
</evidence>
<feature type="domain" description="Rieske" evidence="8">
    <location>
        <begin position="43"/>
        <end position="149"/>
    </location>
</feature>
<keyword evidence="9" id="KW-0223">Dioxygenase</keyword>
<dbReference type="PANTHER" id="PTHR43756">
    <property type="entry name" value="CHOLINE MONOOXYGENASE, CHLOROPLASTIC"/>
    <property type="match status" value="1"/>
</dbReference>
<dbReference type="PROSITE" id="PS51296">
    <property type="entry name" value="RIESKE"/>
    <property type="match status" value="1"/>
</dbReference>
<dbReference type="PANTHER" id="PTHR43756:SF5">
    <property type="entry name" value="CHOLINE MONOOXYGENASE, CHLOROPLASTIC"/>
    <property type="match status" value="1"/>
</dbReference>
<evidence type="ECO:0000256" key="1">
    <source>
        <dbReference type="ARBA" id="ARBA00001962"/>
    </source>
</evidence>
<accession>A0A931MZ25</accession>
<dbReference type="PROSITE" id="PS00570">
    <property type="entry name" value="RING_HYDROXYL_ALPHA"/>
    <property type="match status" value="1"/>
</dbReference>
<dbReference type="GO" id="GO:0051537">
    <property type="term" value="F:2 iron, 2 sulfur cluster binding"/>
    <property type="evidence" value="ECO:0007669"/>
    <property type="project" value="UniProtKB-KW"/>
</dbReference>
<dbReference type="RefSeq" id="WP_197310420.1">
    <property type="nucleotide sequence ID" value="NZ_JADZLT010000042.1"/>
</dbReference>
<evidence type="ECO:0000256" key="2">
    <source>
        <dbReference type="ARBA" id="ARBA00022714"/>
    </source>
</evidence>
<keyword evidence="2" id="KW-0001">2Fe-2S</keyword>
<keyword evidence="5" id="KW-0408">Iron</keyword>
<dbReference type="InterPro" id="IPR015879">
    <property type="entry name" value="Ring_hydroxy_dOase_asu_C_dom"/>
</dbReference>
<dbReference type="AlphaFoldDB" id="A0A931MZ25"/>
<sequence length="409" mass="45856">MRDDRHIAALIDERRPGYSLPQAFYRDPDIYAFDLEAIFEAQWLMIGFSCELPKPGNYLALTIGTTPIVVLRDRAGTVRGYFNTCRHRGAQLCADGTGRAAKLVCPYHQWTYELDGRLQHAGAMGDDFDPSQFPLRPIHVEVVAGAIYVCLAETPPEFATFRSHLEPMLAPYDLENAKLVHEVVLVEKANWKLVMENGRECYHCAACHPELGISFPVGITPNFSNEEGLRLAEYRARMERNGLVLGPQDGSWWQCARFPLNEGSISMSLDGQPVVKKPLLDVDGGDVGSLRFAIEPHNFCHALGDYLFMFSAYPVGPEETHVVGKWLVRKDAVEGVDYDLDKLVVTWDETNRQDRALAELNQRGVNGRGYTPGPYSETAEAFVLRFVDWYVARARAHLGQPALRVVDVA</sequence>
<dbReference type="InterPro" id="IPR017941">
    <property type="entry name" value="Rieske_2Fe-2S"/>
</dbReference>
<dbReference type="CDD" id="cd08884">
    <property type="entry name" value="RHO_alpha_C_GbcA-like"/>
    <property type="match status" value="1"/>
</dbReference>
<evidence type="ECO:0000256" key="7">
    <source>
        <dbReference type="ARBA" id="ARBA00023027"/>
    </source>
</evidence>
<evidence type="ECO:0000313" key="10">
    <source>
        <dbReference type="Proteomes" id="UP000631694"/>
    </source>
</evidence>
<dbReference type="Gene3D" id="2.102.10.10">
    <property type="entry name" value="Rieske [2Fe-2S] iron-sulphur domain"/>
    <property type="match status" value="1"/>
</dbReference>
<dbReference type="GO" id="GO:0005506">
    <property type="term" value="F:iron ion binding"/>
    <property type="evidence" value="ECO:0007669"/>
    <property type="project" value="InterPro"/>
</dbReference>
<dbReference type="EMBL" id="JADZLT010000042">
    <property type="protein sequence ID" value="MBH0237326.1"/>
    <property type="molecule type" value="Genomic_DNA"/>
</dbReference>
<dbReference type="InterPro" id="IPR036922">
    <property type="entry name" value="Rieske_2Fe-2S_sf"/>
</dbReference>
<name>A0A931MZ25_9HYPH</name>
<dbReference type="InterPro" id="IPR001663">
    <property type="entry name" value="Rng_hydr_dOase-A"/>
</dbReference>
<dbReference type="PRINTS" id="PR00090">
    <property type="entry name" value="RNGDIOXGNASE"/>
</dbReference>
<evidence type="ECO:0000256" key="3">
    <source>
        <dbReference type="ARBA" id="ARBA00022723"/>
    </source>
</evidence>
<comment type="caution">
    <text evidence="9">The sequence shown here is derived from an EMBL/GenBank/DDBJ whole genome shotgun (WGS) entry which is preliminary data.</text>
</comment>
<keyword evidence="6" id="KW-0411">Iron-sulfur</keyword>
<keyword evidence="4" id="KW-0560">Oxidoreductase</keyword>
<dbReference type="Proteomes" id="UP000631694">
    <property type="component" value="Unassembled WGS sequence"/>
</dbReference>
<gene>
    <name evidence="9" type="ORF">I5731_05780</name>
</gene>
<dbReference type="SUPFAM" id="SSF50022">
    <property type="entry name" value="ISP domain"/>
    <property type="match status" value="1"/>
</dbReference>
<comment type="cofactor">
    <cofactor evidence="1">
        <name>Fe cation</name>
        <dbReference type="ChEBI" id="CHEBI:24875"/>
    </cofactor>
</comment>
<keyword evidence="3" id="KW-0479">Metal-binding</keyword>
<keyword evidence="10" id="KW-1185">Reference proteome</keyword>
<evidence type="ECO:0000259" key="8">
    <source>
        <dbReference type="PROSITE" id="PS51296"/>
    </source>
</evidence>
<dbReference type="SUPFAM" id="SSF55961">
    <property type="entry name" value="Bet v1-like"/>
    <property type="match status" value="1"/>
</dbReference>